<dbReference type="Pfam" id="PF01532">
    <property type="entry name" value="Glyco_hydro_47"/>
    <property type="match status" value="1"/>
</dbReference>
<dbReference type="GO" id="GO:0005783">
    <property type="term" value="C:endoplasmic reticulum"/>
    <property type="evidence" value="ECO:0007669"/>
    <property type="project" value="TreeGrafter"/>
</dbReference>
<feature type="region of interest" description="Disordered" evidence="14">
    <location>
        <begin position="661"/>
        <end position="713"/>
    </location>
</feature>
<keyword evidence="8" id="KW-0968">Cytoplasmic vesicle</keyword>
<dbReference type="InterPro" id="IPR036026">
    <property type="entry name" value="Seven-hairpin_glycosidases"/>
</dbReference>
<dbReference type="Gene3D" id="1.50.10.10">
    <property type="match status" value="3"/>
</dbReference>
<proteinExistence type="inferred from homology"/>
<feature type="compositionally biased region" description="Polar residues" evidence="14">
    <location>
        <begin position="688"/>
        <end position="698"/>
    </location>
</feature>
<feature type="compositionally biased region" description="Basic and acidic residues" evidence="14">
    <location>
        <begin position="671"/>
        <end position="682"/>
    </location>
</feature>
<dbReference type="PANTHER" id="PTHR11742:SF103">
    <property type="entry name" value="ENDOPLASMIC RETICULUM MANNOSIDASE MNL2-RELATED"/>
    <property type="match status" value="1"/>
</dbReference>
<dbReference type="EC" id="3.2.1.-" evidence="13"/>
<evidence type="ECO:0000256" key="12">
    <source>
        <dbReference type="PIRSR" id="PIRSR601382-3"/>
    </source>
</evidence>
<feature type="chain" id="PRO_5024872217" description="alpha-1,2-Mannosidase" evidence="15">
    <location>
        <begin position="28"/>
        <end position="843"/>
    </location>
</feature>
<evidence type="ECO:0000256" key="5">
    <source>
        <dbReference type="ARBA" id="ARBA00007658"/>
    </source>
</evidence>
<feature type="signal peptide" evidence="15">
    <location>
        <begin position="1"/>
        <end position="27"/>
    </location>
</feature>
<dbReference type="GO" id="GO:0060205">
    <property type="term" value="C:cytoplasmic vesicle lumen"/>
    <property type="evidence" value="ECO:0007669"/>
    <property type="project" value="UniProtKB-SubCell"/>
</dbReference>
<dbReference type="Proteomes" id="UP000327118">
    <property type="component" value="Unassembled WGS sequence"/>
</dbReference>
<dbReference type="GO" id="GO:0004571">
    <property type="term" value="F:mannosyl-oligosaccharide 1,2-alpha-mannosidase activity"/>
    <property type="evidence" value="ECO:0007669"/>
    <property type="project" value="InterPro"/>
</dbReference>
<evidence type="ECO:0000256" key="2">
    <source>
        <dbReference type="ARBA" id="ARBA00001946"/>
    </source>
</evidence>
<evidence type="ECO:0000256" key="10">
    <source>
        <dbReference type="PIRSR" id="PIRSR601382-1"/>
    </source>
</evidence>
<keyword evidence="11" id="KW-0106">Calcium</keyword>
<dbReference type="InterPro" id="IPR050749">
    <property type="entry name" value="Glycosyl_Hydrolase_47"/>
</dbReference>
<dbReference type="GO" id="GO:0005975">
    <property type="term" value="P:carbohydrate metabolic process"/>
    <property type="evidence" value="ECO:0007669"/>
    <property type="project" value="InterPro"/>
</dbReference>
<evidence type="ECO:0000313" key="16">
    <source>
        <dbReference type="EMBL" id="KAE8356892.1"/>
    </source>
</evidence>
<dbReference type="EMBL" id="ML739034">
    <property type="protein sequence ID" value="KAE8356892.1"/>
    <property type="molecule type" value="Genomic_DNA"/>
</dbReference>
<comment type="similarity">
    <text evidence="5 13">Belongs to the glycosyl hydrolase 47 family.</text>
</comment>
<keyword evidence="13" id="KW-0326">Glycosidase</keyword>
<keyword evidence="15" id="KW-0732">Signal</keyword>
<comment type="function">
    <text evidence="9">Involved in the maturation of Asn-linked oligosaccharides. Progressively trims alpha-1,2-linked mannose residues from Man(9)GlcNAc(2) to produce Man(5)GlcNAc(2).</text>
</comment>
<dbReference type="UniPathway" id="UPA00378"/>
<dbReference type="PRINTS" id="PR00747">
    <property type="entry name" value="GLYHDRLASE47"/>
</dbReference>
<evidence type="ECO:0000256" key="8">
    <source>
        <dbReference type="ARBA" id="ARBA00023329"/>
    </source>
</evidence>
<feature type="region of interest" description="Disordered" evidence="14">
    <location>
        <begin position="387"/>
        <end position="420"/>
    </location>
</feature>
<dbReference type="InterPro" id="IPR001382">
    <property type="entry name" value="Glyco_hydro_47"/>
</dbReference>
<evidence type="ECO:0000256" key="14">
    <source>
        <dbReference type="SAM" id="MobiDB-lite"/>
    </source>
</evidence>
<feature type="compositionally biased region" description="Basic and acidic residues" evidence="14">
    <location>
        <begin position="701"/>
        <end position="713"/>
    </location>
</feature>
<evidence type="ECO:0000313" key="17">
    <source>
        <dbReference type="Proteomes" id="UP000327118"/>
    </source>
</evidence>
<dbReference type="InterPro" id="IPR012341">
    <property type="entry name" value="6hp_glycosidase-like_sf"/>
</dbReference>
<feature type="binding site" evidence="11">
    <location>
        <position position="833"/>
    </location>
    <ligand>
        <name>Ca(2+)</name>
        <dbReference type="ChEBI" id="CHEBI:29108"/>
    </ligand>
</feature>
<keyword evidence="7 12" id="KW-1015">Disulfide bond</keyword>
<organism evidence="16 17">
    <name type="scientific">Aspergillus coremiiformis</name>
    <dbReference type="NCBI Taxonomy" id="138285"/>
    <lineage>
        <taxon>Eukaryota</taxon>
        <taxon>Fungi</taxon>
        <taxon>Dikarya</taxon>
        <taxon>Ascomycota</taxon>
        <taxon>Pezizomycotina</taxon>
        <taxon>Eurotiomycetes</taxon>
        <taxon>Eurotiomycetidae</taxon>
        <taxon>Eurotiales</taxon>
        <taxon>Aspergillaceae</taxon>
        <taxon>Aspergillus</taxon>
        <taxon>Aspergillus subgen. Circumdati</taxon>
    </lineage>
</organism>
<evidence type="ECO:0000256" key="13">
    <source>
        <dbReference type="RuleBase" id="RU361193"/>
    </source>
</evidence>
<dbReference type="AlphaFoldDB" id="A0A5N6ZGX8"/>
<feature type="compositionally biased region" description="Basic and acidic residues" evidence="14">
    <location>
        <begin position="390"/>
        <end position="399"/>
    </location>
</feature>
<evidence type="ECO:0000256" key="15">
    <source>
        <dbReference type="SAM" id="SignalP"/>
    </source>
</evidence>
<dbReference type="SUPFAM" id="SSF48225">
    <property type="entry name" value="Seven-hairpin glycosidases"/>
    <property type="match status" value="1"/>
</dbReference>
<protein>
    <recommendedName>
        <fullName evidence="13">alpha-1,2-Mannosidase</fullName>
        <ecNumber evidence="13">3.2.1.-</ecNumber>
    </recommendedName>
</protein>
<evidence type="ECO:0000256" key="11">
    <source>
        <dbReference type="PIRSR" id="PIRSR601382-2"/>
    </source>
</evidence>
<comment type="cofactor">
    <cofactor evidence="1 11">
        <name>Ca(2+)</name>
        <dbReference type="ChEBI" id="CHEBI:29108"/>
    </cofactor>
</comment>
<comment type="subcellular location">
    <subcellularLocation>
        <location evidence="3">Cytoplasmic vesicle lumen</location>
    </subcellularLocation>
</comment>
<accession>A0A5N6ZGX8</accession>
<dbReference type="FunFam" id="1.50.10.10:FF:000044">
    <property type="entry name" value="alpha-1,2-Mannosidase"/>
    <property type="match status" value="1"/>
</dbReference>
<dbReference type="GO" id="GO:0005509">
    <property type="term" value="F:calcium ion binding"/>
    <property type="evidence" value="ECO:0007669"/>
    <property type="project" value="InterPro"/>
</dbReference>
<reference evidence="17" key="1">
    <citation type="submission" date="2019-04" db="EMBL/GenBank/DDBJ databases">
        <title>Friends and foes A comparative genomics studyof 23 Aspergillus species from section Flavi.</title>
        <authorList>
            <consortium name="DOE Joint Genome Institute"/>
            <person name="Kjaerbolling I."/>
            <person name="Vesth T."/>
            <person name="Frisvad J.C."/>
            <person name="Nybo J.L."/>
            <person name="Theobald S."/>
            <person name="Kildgaard S."/>
            <person name="Isbrandt T."/>
            <person name="Kuo A."/>
            <person name="Sato A."/>
            <person name="Lyhne E.K."/>
            <person name="Kogle M.E."/>
            <person name="Wiebenga A."/>
            <person name="Kun R.S."/>
            <person name="Lubbers R.J."/>
            <person name="Makela M.R."/>
            <person name="Barry K."/>
            <person name="Chovatia M."/>
            <person name="Clum A."/>
            <person name="Daum C."/>
            <person name="Haridas S."/>
            <person name="He G."/>
            <person name="LaButti K."/>
            <person name="Lipzen A."/>
            <person name="Mondo S."/>
            <person name="Riley R."/>
            <person name="Salamov A."/>
            <person name="Simmons B.A."/>
            <person name="Magnuson J.K."/>
            <person name="Henrissat B."/>
            <person name="Mortensen U.H."/>
            <person name="Larsen T.O."/>
            <person name="Devries R.P."/>
            <person name="Grigoriev I.V."/>
            <person name="Machida M."/>
            <person name="Baker S.E."/>
            <person name="Andersen M.R."/>
        </authorList>
    </citation>
    <scope>NUCLEOTIDE SEQUENCE [LARGE SCALE GENOMIC DNA]</scope>
    <source>
        <strain evidence="17">CBS 553.77</strain>
    </source>
</reference>
<comment type="cofactor">
    <cofactor evidence="2">
        <name>Mg(2+)</name>
        <dbReference type="ChEBI" id="CHEBI:18420"/>
    </cofactor>
</comment>
<feature type="active site" evidence="10">
    <location>
        <position position="747"/>
    </location>
</feature>
<evidence type="ECO:0000256" key="4">
    <source>
        <dbReference type="ARBA" id="ARBA00004922"/>
    </source>
</evidence>
<evidence type="ECO:0000256" key="9">
    <source>
        <dbReference type="ARBA" id="ARBA00024790"/>
    </source>
</evidence>
<keyword evidence="6 13" id="KW-0378">Hydrolase</keyword>
<feature type="compositionally biased region" description="Basic and acidic residues" evidence="14">
    <location>
        <begin position="89"/>
        <end position="103"/>
    </location>
</feature>
<sequence>MLRARRYRVLLIFAAVFVLAFIHFSRSREPPTVTLSDVPPAADNKGPAPAAPETPLATPLSKGSTNFDVSDEKDPWQRPHSDSSLSGPEHPKLSNEAQSKEDEPPPFQNEYSSPGQGRPDMGHPEDQPTPHWKKRPERYPVAPADLIKLPTSKSKSLPKLQAKFSDEASEDKVKRLSRLSAIKATFEHAWNGYKASAMGHDEVLPLRGGFRDPFNGWGATLVDTLDTLWIMGLEEEFSIAVDEVKKIDFTTSKRMEIPVFETAIRYLGGLLGAYDISGHKYDLLLEKSVELAEVLIGAFDTPNRMPMLFYRWNPDAAPNPHRASMMSILAELGSLSLEFTRLAQLTRNNKYYDAIARITNELEKFQTQTSLPGLWPMKVDASGCTVGKSPGHEAPRDVPRNVSTPTSSPTPAESMVSTPTDVESYKNLIDPRQLHEDAQPATYDSIIPQDLGPIPDRIPTSTGETAEYCKGGLTNAPGFLQFGLAAPGDSTYEYLPKEYMLLGGLNDQYRKMYHKTADAARKHLLFQPMIKENRDIRFLATVTKLRPDAEFIYEYEGAHLTCFAGGMFAVGSKLFGIESDLDIAAKLTDGCVWAYESTRTGIMPEGFTMMPCKKDVPCVWNEAAYWRALDPNEEQRIAQGRQQEAFSARMEEKKDELGGFQTNATFFSSKTPREKRDPERGNWHVISKPTQTPKSSEFTDVEGRDSRQPSKDLTPSHEEFVLARIKNEHLPPGMVRINSRSYLLRPEAIESVFIMYRLTGKEYWREKGWKMFEAISKYTRTEVAHSAIQDVTVEHPIMSNEMESFWLAETLKYFYLLFSDPTVVNLDEYVLNTEAHPFKRPVY</sequence>
<feature type="compositionally biased region" description="Polar residues" evidence="14">
    <location>
        <begin position="661"/>
        <end position="670"/>
    </location>
</feature>
<gene>
    <name evidence="16" type="ORF">BDV28DRAFT_126369</name>
</gene>
<feature type="disulfide bond" evidence="12">
    <location>
        <begin position="562"/>
        <end position="591"/>
    </location>
</feature>
<keyword evidence="11" id="KW-0479">Metal-binding</keyword>
<feature type="compositionally biased region" description="Low complexity" evidence="14">
    <location>
        <begin position="47"/>
        <end position="60"/>
    </location>
</feature>
<keyword evidence="17" id="KW-1185">Reference proteome</keyword>
<dbReference type="OrthoDB" id="10052040at2759"/>
<evidence type="ECO:0000256" key="7">
    <source>
        <dbReference type="ARBA" id="ARBA00023157"/>
    </source>
</evidence>
<name>A0A5N6ZGX8_9EURO</name>
<dbReference type="GO" id="GO:0016020">
    <property type="term" value="C:membrane"/>
    <property type="evidence" value="ECO:0007669"/>
    <property type="project" value="InterPro"/>
</dbReference>
<dbReference type="GO" id="GO:0036503">
    <property type="term" value="P:ERAD pathway"/>
    <property type="evidence" value="ECO:0007669"/>
    <property type="project" value="UniProtKB-ARBA"/>
</dbReference>
<evidence type="ECO:0000256" key="1">
    <source>
        <dbReference type="ARBA" id="ARBA00001913"/>
    </source>
</evidence>
<evidence type="ECO:0000256" key="3">
    <source>
        <dbReference type="ARBA" id="ARBA00004321"/>
    </source>
</evidence>
<feature type="compositionally biased region" description="Basic and acidic residues" evidence="14">
    <location>
        <begin position="70"/>
        <end position="81"/>
    </location>
</feature>
<feature type="active site" description="Proton donor" evidence="10">
    <location>
        <position position="261"/>
    </location>
</feature>
<dbReference type="PANTHER" id="PTHR11742">
    <property type="entry name" value="MANNOSYL-OLIGOSACCHARIDE ALPHA-1,2-MANNOSIDASE-RELATED"/>
    <property type="match status" value="1"/>
</dbReference>
<feature type="active site" description="Proton donor" evidence="10">
    <location>
        <position position="605"/>
    </location>
</feature>
<comment type="pathway">
    <text evidence="4">Protein modification; protein glycosylation.</text>
</comment>
<evidence type="ECO:0000256" key="6">
    <source>
        <dbReference type="ARBA" id="ARBA00022801"/>
    </source>
</evidence>
<feature type="active site" evidence="10">
    <location>
        <position position="489"/>
    </location>
</feature>
<feature type="region of interest" description="Disordered" evidence="14">
    <location>
        <begin position="30"/>
        <end position="138"/>
    </location>
</feature>